<evidence type="ECO:0000313" key="2">
    <source>
        <dbReference type="EMBL" id="EAN31199.1"/>
    </source>
</evidence>
<gene>
    <name evidence="2" type="ordered locus">TP03_0897</name>
</gene>
<organism evidence="2 3">
    <name type="scientific">Theileria parva</name>
    <name type="common">East coast fever infection agent</name>
    <dbReference type="NCBI Taxonomy" id="5875"/>
    <lineage>
        <taxon>Eukaryota</taxon>
        <taxon>Sar</taxon>
        <taxon>Alveolata</taxon>
        <taxon>Apicomplexa</taxon>
        <taxon>Aconoidasida</taxon>
        <taxon>Piroplasmida</taxon>
        <taxon>Theileriidae</taxon>
        <taxon>Theileria</taxon>
    </lineage>
</organism>
<protein>
    <submittedName>
        <fullName evidence="2">Uncharacterized protein</fullName>
    </submittedName>
</protein>
<dbReference type="VEuPathDB" id="PiroplasmaDB:TpMuguga_03g00897"/>
<proteinExistence type="predicted"/>
<dbReference type="KEGG" id="tpv:TP03_0897"/>
<dbReference type="eggNOG" id="ENOG502TMXH">
    <property type="taxonomic scope" value="Eukaryota"/>
</dbReference>
<dbReference type="Proteomes" id="UP000001949">
    <property type="component" value="Unassembled WGS sequence"/>
</dbReference>
<reference evidence="2 3" key="1">
    <citation type="journal article" date="2005" name="Science">
        <title>Genome sequence of Theileria parva, a bovine pathogen that transforms lymphocytes.</title>
        <authorList>
            <person name="Gardner M.J."/>
            <person name="Bishop R."/>
            <person name="Shah T."/>
            <person name="de Villiers E.P."/>
            <person name="Carlton J.M."/>
            <person name="Hall N."/>
            <person name="Ren Q."/>
            <person name="Paulsen I.T."/>
            <person name="Pain A."/>
            <person name="Berriman M."/>
            <person name="Wilson R.J.M."/>
            <person name="Sato S."/>
            <person name="Ralph S.A."/>
            <person name="Mann D.J."/>
            <person name="Xiong Z."/>
            <person name="Shallom S.J."/>
            <person name="Weidman J."/>
            <person name="Jiang L."/>
            <person name="Lynn J."/>
            <person name="Weaver B."/>
            <person name="Shoaibi A."/>
            <person name="Domingo A.R."/>
            <person name="Wasawo D."/>
            <person name="Crabtree J."/>
            <person name="Wortman J.R."/>
            <person name="Haas B."/>
            <person name="Angiuoli S.V."/>
            <person name="Creasy T.H."/>
            <person name="Lu C."/>
            <person name="Suh B."/>
            <person name="Silva J.C."/>
            <person name="Utterback T.R."/>
            <person name="Feldblyum T.V."/>
            <person name="Pertea M."/>
            <person name="Allen J."/>
            <person name="Nierman W.C."/>
            <person name="Taracha E.L.N."/>
            <person name="Salzberg S.L."/>
            <person name="White O.R."/>
            <person name="Fitzhugh H.A."/>
            <person name="Morzaria S."/>
            <person name="Venter J.C."/>
            <person name="Fraser C.M."/>
            <person name="Nene V."/>
        </authorList>
    </citation>
    <scope>NUCLEOTIDE SEQUENCE [LARGE SCALE GENOMIC DNA]</scope>
    <source>
        <strain evidence="2 3">Muguga</strain>
    </source>
</reference>
<feature type="transmembrane region" description="Helical" evidence="1">
    <location>
        <begin position="6"/>
        <end position="25"/>
    </location>
</feature>
<dbReference type="OMA" id="HECYNIG"/>
<sequence length="525" mass="62897">MFYRLIYITILIIGLIECVFGINYVDVKNYNISRGVNVFHGRFNKFGKYFMFVGDLEPITQLRFGNELIFPNDTGSNNYNLFVEMFLQFNLKLVSFYVHTFHNGLLKEVKRKVISISYDTYSYISNEEFMYKINKPILVSVDIGPKPKHPFVNKNYFSIYNMADFKYKFIYEYHAFRFDGISSPRYKFGYVYDSGHPVVVGYTKLPYIFHECYNIGIRDRYFSHNNISQFRNKPSMIELYVDNVQKYELRPILGKEYWFLTNHTVEILSDPVYADPIKFYRIYKKHKKGIPLITLDISELVSYEIFGIENVTGSTNSWKYTLYTHVRKCESDYRIKLIIDSEIYHRTIYIQRNEYKIFNIEVYKNNEETTMIVEYDGGEINNSMIKEWKIFNKTNEEKYKKVKRNEYKQIFKNIEECHPIKLDVTIDEEQPSLFEKKEISNKELTIHHFSINETNDFGESILNKYMFGRVYQTENFQIGNIPQEPFRKHRVMIVGDINTNKFIVRNKSTLDNLNTPQYQLFRLRI</sequence>
<comment type="caution">
    <text evidence="2">The sequence shown here is derived from an EMBL/GenBank/DDBJ whole genome shotgun (WGS) entry which is preliminary data.</text>
</comment>
<name>Q4N0Y3_THEPA</name>
<keyword evidence="1" id="KW-0472">Membrane</keyword>
<dbReference type="InParanoid" id="Q4N0Y3"/>
<evidence type="ECO:0000256" key="1">
    <source>
        <dbReference type="SAM" id="Phobius"/>
    </source>
</evidence>
<accession>Q4N0Y3</accession>
<dbReference type="EMBL" id="AAGK01000005">
    <property type="protein sequence ID" value="EAN31199.1"/>
    <property type="molecule type" value="Genomic_DNA"/>
</dbReference>
<evidence type="ECO:0000313" key="3">
    <source>
        <dbReference type="Proteomes" id="UP000001949"/>
    </source>
</evidence>
<keyword evidence="1" id="KW-0812">Transmembrane</keyword>
<dbReference type="AlphaFoldDB" id="Q4N0Y3"/>
<keyword evidence="1" id="KW-1133">Transmembrane helix</keyword>
<keyword evidence="3" id="KW-1185">Reference proteome</keyword>